<feature type="chain" id="PRO_5045731215" description="Proteinase inhibitor I42 chagasin domain-containing protein" evidence="1">
    <location>
        <begin position="27"/>
        <end position="117"/>
    </location>
</feature>
<keyword evidence="1" id="KW-0732">Signal</keyword>
<dbReference type="RefSeq" id="WP_381170856.1">
    <property type="nucleotide sequence ID" value="NZ_JBHSFK010000010.1"/>
</dbReference>
<dbReference type="Proteomes" id="UP001595839">
    <property type="component" value="Unassembled WGS sequence"/>
</dbReference>
<reference evidence="3" key="1">
    <citation type="journal article" date="2019" name="Int. J. Syst. Evol. Microbiol.">
        <title>The Global Catalogue of Microorganisms (GCM) 10K type strain sequencing project: providing services to taxonomists for standard genome sequencing and annotation.</title>
        <authorList>
            <consortium name="The Broad Institute Genomics Platform"/>
            <consortium name="The Broad Institute Genome Sequencing Center for Infectious Disease"/>
            <person name="Wu L."/>
            <person name="Ma J."/>
        </authorList>
    </citation>
    <scope>NUCLEOTIDE SEQUENCE [LARGE SCALE GENOMIC DNA]</scope>
    <source>
        <strain evidence="3">CGMCC 4.7177</strain>
    </source>
</reference>
<evidence type="ECO:0000256" key="1">
    <source>
        <dbReference type="SAM" id="SignalP"/>
    </source>
</evidence>
<evidence type="ECO:0000313" key="3">
    <source>
        <dbReference type="Proteomes" id="UP001595839"/>
    </source>
</evidence>
<evidence type="ECO:0008006" key="4">
    <source>
        <dbReference type="Google" id="ProtNLM"/>
    </source>
</evidence>
<keyword evidence="3" id="KW-1185">Reference proteome</keyword>
<gene>
    <name evidence="2" type="ORF">ACFPIH_17910</name>
</gene>
<protein>
    <recommendedName>
        <fullName evidence="4">Proteinase inhibitor I42 chagasin domain-containing protein</fullName>
    </recommendedName>
</protein>
<accession>A0ABV9ASE3</accession>
<proteinExistence type="predicted"/>
<name>A0ABV9ASE3_9ACTN</name>
<feature type="signal peptide" evidence="1">
    <location>
        <begin position="1"/>
        <end position="26"/>
    </location>
</feature>
<sequence length="117" mass="12312">MRLRHTVTSVIGALALTALLAAPAHAATGDFGYKVVGLDGQPISVTLHDPPSGECVTLAEVADPDASAPAFAPHNDTDEFAIVFTEPDCTGASWTLRPHGRPATDRLLLRSVVFLRP</sequence>
<dbReference type="EMBL" id="JBHSFK010000010">
    <property type="protein sequence ID" value="MFC4501381.1"/>
    <property type="molecule type" value="Genomic_DNA"/>
</dbReference>
<organism evidence="2 3">
    <name type="scientific">Streptomyces vulcanius</name>
    <dbReference type="NCBI Taxonomy" id="1441876"/>
    <lineage>
        <taxon>Bacteria</taxon>
        <taxon>Bacillati</taxon>
        <taxon>Actinomycetota</taxon>
        <taxon>Actinomycetes</taxon>
        <taxon>Kitasatosporales</taxon>
        <taxon>Streptomycetaceae</taxon>
        <taxon>Streptomyces</taxon>
    </lineage>
</organism>
<comment type="caution">
    <text evidence="2">The sequence shown here is derived from an EMBL/GenBank/DDBJ whole genome shotgun (WGS) entry which is preliminary data.</text>
</comment>
<evidence type="ECO:0000313" key="2">
    <source>
        <dbReference type="EMBL" id="MFC4501381.1"/>
    </source>
</evidence>